<dbReference type="EMBL" id="BSTX01000004">
    <property type="protein sequence ID" value="GLZ80741.1"/>
    <property type="molecule type" value="Genomic_DNA"/>
</dbReference>
<evidence type="ECO:0000256" key="2">
    <source>
        <dbReference type="ARBA" id="ARBA00023015"/>
    </source>
</evidence>
<keyword evidence="4" id="KW-0804">Transcription</keyword>
<protein>
    <recommendedName>
        <fullName evidence="5">RNA polymerase sigma factor 70 region 4 type 2 domain-containing protein</fullName>
    </recommendedName>
</protein>
<dbReference type="Proteomes" id="UP001165079">
    <property type="component" value="Unassembled WGS sequence"/>
</dbReference>
<dbReference type="Pfam" id="PF08281">
    <property type="entry name" value="Sigma70_r4_2"/>
    <property type="match status" value="1"/>
</dbReference>
<dbReference type="GO" id="GO:0003677">
    <property type="term" value="F:DNA binding"/>
    <property type="evidence" value="ECO:0007669"/>
    <property type="project" value="InterPro"/>
</dbReference>
<evidence type="ECO:0000313" key="7">
    <source>
        <dbReference type="Proteomes" id="UP001165079"/>
    </source>
</evidence>
<proteinExistence type="inferred from homology"/>
<dbReference type="SUPFAM" id="SSF88659">
    <property type="entry name" value="Sigma3 and sigma4 domains of RNA polymerase sigma factors"/>
    <property type="match status" value="1"/>
</dbReference>
<organism evidence="6 7">
    <name type="scientific">Actinorhabdospora filicis</name>
    <dbReference type="NCBI Taxonomy" id="1785913"/>
    <lineage>
        <taxon>Bacteria</taxon>
        <taxon>Bacillati</taxon>
        <taxon>Actinomycetota</taxon>
        <taxon>Actinomycetes</taxon>
        <taxon>Micromonosporales</taxon>
        <taxon>Micromonosporaceae</taxon>
        <taxon>Actinorhabdospora</taxon>
    </lineage>
</organism>
<comment type="similarity">
    <text evidence="1">Belongs to the sigma-70 factor family. ECF subfamily.</text>
</comment>
<evidence type="ECO:0000259" key="5">
    <source>
        <dbReference type="Pfam" id="PF08281"/>
    </source>
</evidence>
<evidence type="ECO:0000256" key="4">
    <source>
        <dbReference type="ARBA" id="ARBA00023163"/>
    </source>
</evidence>
<reference evidence="6" key="1">
    <citation type="submission" date="2023-03" db="EMBL/GenBank/DDBJ databases">
        <title>Actinorhabdospora filicis NBRC 111898.</title>
        <authorList>
            <person name="Ichikawa N."/>
            <person name="Sato H."/>
            <person name="Tonouchi N."/>
        </authorList>
    </citation>
    <scope>NUCLEOTIDE SEQUENCE</scope>
    <source>
        <strain evidence="6">NBRC 111898</strain>
    </source>
</reference>
<comment type="caution">
    <text evidence="6">The sequence shown here is derived from an EMBL/GenBank/DDBJ whole genome shotgun (WGS) entry which is preliminary data.</text>
</comment>
<dbReference type="PANTHER" id="PTHR30173">
    <property type="entry name" value="SIGMA 19 FACTOR"/>
    <property type="match status" value="1"/>
</dbReference>
<feature type="domain" description="RNA polymerase sigma factor 70 region 4 type 2" evidence="5">
    <location>
        <begin position="85"/>
        <end position="136"/>
    </location>
</feature>
<dbReference type="SUPFAM" id="SSF88946">
    <property type="entry name" value="Sigma2 domain of RNA polymerase sigma factors"/>
    <property type="match status" value="1"/>
</dbReference>
<dbReference type="AlphaFoldDB" id="A0A9W6SU16"/>
<dbReference type="RefSeq" id="WP_285665983.1">
    <property type="nucleotide sequence ID" value="NZ_BSTX01000004.1"/>
</dbReference>
<keyword evidence="7" id="KW-1185">Reference proteome</keyword>
<name>A0A9W6SU16_9ACTN</name>
<evidence type="ECO:0000313" key="6">
    <source>
        <dbReference type="EMBL" id="GLZ80741.1"/>
    </source>
</evidence>
<dbReference type="InterPro" id="IPR036388">
    <property type="entry name" value="WH-like_DNA-bd_sf"/>
</dbReference>
<dbReference type="Gene3D" id="1.10.10.10">
    <property type="entry name" value="Winged helix-like DNA-binding domain superfamily/Winged helix DNA-binding domain"/>
    <property type="match status" value="1"/>
</dbReference>
<gene>
    <name evidence="6" type="ORF">Afil01_55480</name>
</gene>
<evidence type="ECO:0000256" key="3">
    <source>
        <dbReference type="ARBA" id="ARBA00023082"/>
    </source>
</evidence>
<keyword evidence="2" id="KW-0805">Transcription regulation</keyword>
<dbReference type="InterPro" id="IPR052704">
    <property type="entry name" value="ECF_Sigma-70_Domain"/>
</dbReference>
<evidence type="ECO:0000256" key="1">
    <source>
        <dbReference type="ARBA" id="ARBA00010641"/>
    </source>
</evidence>
<dbReference type="PANTHER" id="PTHR30173:SF43">
    <property type="entry name" value="ECF RNA POLYMERASE SIGMA FACTOR SIGI-RELATED"/>
    <property type="match status" value="1"/>
</dbReference>
<sequence>MDDPLIRRFDETTGRLREIARTMLGSHSEAEEALHRVRDALGGPERDVDAWLSAVVARVAIDMLRERRGLLRPDPDGPGPDGTTLALLTVLATMDPGERLAFVLFEVFGLPFEDIAEALGGSPADARELAGRARRRVRGEAA</sequence>
<dbReference type="InterPro" id="IPR013324">
    <property type="entry name" value="RNA_pol_sigma_r3/r4-like"/>
</dbReference>
<accession>A0A9W6SU16</accession>
<dbReference type="InterPro" id="IPR013325">
    <property type="entry name" value="RNA_pol_sigma_r2"/>
</dbReference>
<dbReference type="GO" id="GO:0016987">
    <property type="term" value="F:sigma factor activity"/>
    <property type="evidence" value="ECO:0007669"/>
    <property type="project" value="UniProtKB-KW"/>
</dbReference>
<keyword evidence="3" id="KW-0731">Sigma factor</keyword>
<dbReference type="InterPro" id="IPR013249">
    <property type="entry name" value="RNA_pol_sigma70_r4_t2"/>
</dbReference>
<dbReference type="GO" id="GO:0006352">
    <property type="term" value="P:DNA-templated transcription initiation"/>
    <property type="evidence" value="ECO:0007669"/>
    <property type="project" value="InterPro"/>
</dbReference>